<feature type="compositionally biased region" description="Acidic residues" evidence="1">
    <location>
        <begin position="624"/>
        <end position="636"/>
    </location>
</feature>
<evidence type="ECO:0000313" key="3">
    <source>
        <dbReference type="Proteomes" id="UP001165060"/>
    </source>
</evidence>
<keyword evidence="3" id="KW-1185">Reference proteome</keyword>
<feature type="region of interest" description="Disordered" evidence="1">
    <location>
        <begin position="594"/>
        <end position="636"/>
    </location>
</feature>
<evidence type="ECO:0000313" key="2">
    <source>
        <dbReference type="EMBL" id="GMI35301.1"/>
    </source>
</evidence>
<proteinExistence type="predicted"/>
<reference evidence="2 3" key="1">
    <citation type="journal article" date="2023" name="Commun. Biol.">
        <title>Genome analysis of Parmales, the sister group of diatoms, reveals the evolutionary specialization of diatoms from phago-mixotrophs to photoautotrophs.</title>
        <authorList>
            <person name="Ban H."/>
            <person name="Sato S."/>
            <person name="Yoshikawa S."/>
            <person name="Yamada K."/>
            <person name="Nakamura Y."/>
            <person name="Ichinomiya M."/>
            <person name="Sato N."/>
            <person name="Blanc-Mathieu R."/>
            <person name="Endo H."/>
            <person name="Kuwata A."/>
            <person name="Ogata H."/>
        </authorList>
    </citation>
    <scope>NUCLEOTIDE SEQUENCE [LARGE SCALE GENOMIC DNA]</scope>
</reference>
<feature type="region of interest" description="Disordered" evidence="1">
    <location>
        <begin position="471"/>
        <end position="496"/>
    </location>
</feature>
<name>A0ABQ6MWZ5_9STRA</name>
<accession>A0ABQ6MWZ5</accession>
<evidence type="ECO:0000256" key="1">
    <source>
        <dbReference type="SAM" id="MobiDB-lite"/>
    </source>
</evidence>
<comment type="caution">
    <text evidence="2">The sequence shown here is derived from an EMBL/GenBank/DDBJ whole genome shotgun (WGS) entry which is preliminary data.</text>
</comment>
<gene>
    <name evidence="2" type="ORF">TeGR_g11590</name>
</gene>
<protein>
    <submittedName>
        <fullName evidence="2">Uncharacterized protein</fullName>
    </submittedName>
</protein>
<dbReference type="EMBL" id="BRYB01004693">
    <property type="protein sequence ID" value="GMI35301.1"/>
    <property type="molecule type" value="Genomic_DNA"/>
</dbReference>
<feature type="compositionally biased region" description="Basic residues" evidence="1">
    <location>
        <begin position="471"/>
        <end position="484"/>
    </location>
</feature>
<dbReference type="Proteomes" id="UP001165060">
    <property type="component" value="Unassembled WGS sequence"/>
</dbReference>
<sequence length="636" mass="68166">MSAERDARIKAQVEKLLPKRMRTKTKEEAATPAVDNSVCVRVAVVSEGGARKEHDVPQGHRLIEVCAAHVLLGSQYVTFGGELILAQDTPLRLGLVDGDELLLVSRTDHLERLMDFIGRSAGTERCGFALLDMKRICVWMDTQKLPPPSSVPVDFVTALAAEFDPESHPPIIVWLAKNVEGGADRICENKDILDALFMGLRSADALGLKLVGASSEFSVQLNDAMFHLIQRSTRLGTGLIAAHPMAVEHVKILLKDLPKGGNEAVCAMKCVGILLANSRVSELHTLVNQQRSLVHPLVAQLQMRTPASTLALAILFLAFVDVHDFGGQEGTREELSSMLGPILMHLDATDKPNPTLTDVEGAAMAKSMLSLIAVRALELDPSPGELIFGPIAAVLGKPAKSASKNFKEALESVVSNPGHFDGTILDETFKGTADCFEGLKSGLERQIDRESSAASAADAFLAELDAEDAKSKKKKPKKKKKKKEKGGGAEQVDDGLTDFQRWEMSEAAFALEARKRQRNLEEAAQVMAAAAARQELAETARAETTLAEIDAAIAALGLPDELAEIDAEIAALGLPDELAETARAETLAGQIEELYGLREAGGGGGGGGEGDDDDDDSEYHSAAEEEVEEEEVPKAK</sequence>
<feature type="compositionally biased region" description="Gly residues" evidence="1">
    <location>
        <begin position="599"/>
        <end position="608"/>
    </location>
</feature>
<organism evidence="2 3">
    <name type="scientific">Tetraparma gracilis</name>
    <dbReference type="NCBI Taxonomy" id="2962635"/>
    <lineage>
        <taxon>Eukaryota</taxon>
        <taxon>Sar</taxon>
        <taxon>Stramenopiles</taxon>
        <taxon>Ochrophyta</taxon>
        <taxon>Bolidophyceae</taxon>
        <taxon>Parmales</taxon>
        <taxon>Triparmaceae</taxon>
        <taxon>Tetraparma</taxon>
    </lineage>
</organism>